<dbReference type="Gene3D" id="3.30.9.10">
    <property type="entry name" value="D-Amino Acid Oxidase, subunit A, domain 2"/>
    <property type="match status" value="1"/>
</dbReference>
<evidence type="ECO:0000256" key="4">
    <source>
        <dbReference type="ARBA" id="ARBA00023002"/>
    </source>
</evidence>
<reference evidence="6 7" key="1">
    <citation type="submission" date="2015-04" db="EMBL/GenBank/DDBJ databases">
        <authorList>
            <person name="Syromyatnikov M.Y."/>
            <person name="Popov V.N."/>
        </authorList>
    </citation>
    <scope>NUCLEOTIDE SEQUENCE [LARGE SCALE GENOMIC DNA]</scope>
    <source>
        <strain evidence="6">WF-38-12</strain>
    </source>
</reference>
<dbReference type="Proteomes" id="UP000054383">
    <property type="component" value="Unassembled WGS sequence"/>
</dbReference>
<evidence type="ECO:0000313" key="6">
    <source>
        <dbReference type="EMBL" id="CRG89152.1"/>
    </source>
</evidence>
<comment type="cofactor">
    <cofactor evidence="1">
        <name>FAD</name>
        <dbReference type="ChEBI" id="CHEBI:57692"/>
    </cofactor>
</comment>
<dbReference type="OrthoDB" id="1716816at2759"/>
<dbReference type="SUPFAM" id="SSF54373">
    <property type="entry name" value="FAD-linked reductases, C-terminal domain"/>
    <property type="match status" value="1"/>
</dbReference>
<sequence>MEETTVDLVVVGGGPTGMLTALLAKRMGASVCVLDGKPRALRLGRADALNARSQQYLTIVGILDTLSSQGLKCNTSSIFADGKFTSRQSHWWENLEHVLHKNFLMIGQPVVEQILAAELGDSIMFSEPVESVRENEKGVDVYAISGHVVHATYCVAADGARSATRQALDIPFKGTKPEMTWAVLDTFMDSDFPRCPEIITFQLNGESRVAWIPRERDMCRFYILLDGEINEERSKESIKRHLAPYRVEFTKKEWFSTFEATLLVKERVAETFISRNGSGRIILAGDAAHCHSVNGGQGLNTGLADAFGLGWRMAYILKHGDRLAPGAAEKIIKSFDVERRKVAENVVAVAARLVRDTKHEATQYVGNVEKNAAYITGMGITYDDLQSPAIRESQTGLWKAGRPCPDFEIKVPGSTEEGQWFYQVVEYGKFRVLVSGDHGGNFGKFNDLVAWHKLVPSAEDQSDLNGESASTYLTPIVKAGEEFAVVVRPDMYIAYAGTVAGATDYLTEIFAN</sequence>
<keyword evidence="4" id="KW-0560">Oxidoreductase</keyword>
<dbReference type="STRING" id="28573.A0A0U1M149"/>
<evidence type="ECO:0000256" key="1">
    <source>
        <dbReference type="ARBA" id="ARBA00001974"/>
    </source>
</evidence>
<dbReference type="Pfam" id="PF01494">
    <property type="entry name" value="FAD_binding_3"/>
    <property type="match status" value="1"/>
</dbReference>
<evidence type="ECO:0000256" key="2">
    <source>
        <dbReference type="ARBA" id="ARBA00022630"/>
    </source>
</evidence>
<protein>
    <recommendedName>
        <fullName evidence="5">FAD-binding domain-containing protein</fullName>
    </recommendedName>
</protein>
<dbReference type="GO" id="GO:0016709">
    <property type="term" value="F:oxidoreductase activity, acting on paired donors, with incorporation or reduction of molecular oxygen, NAD(P)H as one donor, and incorporation of one atom of oxygen"/>
    <property type="evidence" value="ECO:0007669"/>
    <property type="project" value="UniProtKB-ARBA"/>
</dbReference>
<keyword evidence="3" id="KW-0274">FAD</keyword>
<dbReference type="AlphaFoldDB" id="A0A0U1M149"/>
<dbReference type="EMBL" id="CVMT01000005">
    <property type="protein sequence ID" value="CRG89152.1"/>
    <property type="molecule type" value="Genomic_DNA"/>
</dbReference>
<dbReference type="PRINTS" id="PR00420">
    <property type="entry name" value="RNGMNOXGNASE"/>
</dbReference>
<dbReference type="PANTHER" id="PTHR43004:SF19">
    <property type="entry name" value="BINDING MONOOXYGENASE, PUTATIVE (JCVI)-RELATED"/>
    <property type="match status" value="1"/>
</dbReference>
<organism evidence="6 7">
    <name type="scientific">Talaromyces islandicus</name>
    <name type="common">Penicillium islandicum</name>
    <dbReference type="NCBI Taxonomy" id="28573"/>
    <lineage>
        <taxon>Eukaryota</taxon>
        <taxon>Fungi</taxon>
        <taxon>Dikarya</taxon>
        <taxon>Ascomycota</taxon>
        <taxon>Pezizomycotina</taxon>
        <taxon>Eurotiomycetes</taxon>
        <taxon>Eurotiomycetidae</taxon>
        <taxon>Eurotiales</taxon>
        <taxon>Trichocomaceae</taxon>
        <taxon>Talaromyces</taxon>
        <taxon>Talaromyces sect. Islandici</taxon>
    </lineage>
</organism>
<name>A0A0U1M149_TALIS</name>
<accession>A0A0U1M149</accession>
<dbReference type="Gene3D" id="3.50.50.60">
    <property type="entry name" value="FAD/NAD(P)-binding domain"/>
    <property type="match status" value="1"/>
</dbReference>
<evidence type="ECO:0000259" key="5">
    <source>
        <dbReference type="Pfam" id="PF01494"/>
    </source>
</evidence>
<keyword evidence="2" id="KW-0285">Flavoprotein</keyword>
<keyword evidence="7" id="KW-1185">Reference proteome</keyword>
<dbReference type="InterPro" id="IPR036188">
    <property type="entry name" value="FAD/NAD-bd_sf"/>
</dbReference>
<dbReference type="SUPFAM" id="SSF51905">
    <property type="entry name" value="FAD/NAD(P)-binding domain"/>
    <property type="match status" value="1"/>
</dbReference>
<evidence type="ECO:0000313" key="7">
    <source>
        <dbReference type="Proteomes" id="UP000054383"/>
    </source>
</evidence>
<dbReference type="InterPro" id="IPR050641">
    <property type="entry name" value="RIFMO-like"/>
</dbReference>
<dbReference type="GO" id="GO:0071949">
    <property type="term" value="F:FAD binding"/>
    <property type="evidence" value="ECO:0007669"/>
    <property type="project" value="InterPro"/>
</dbReference>
<proteinExistence type="predicted"/>
<feature type="domain" description="FAD-binding" evidence="5">
    <location>
        <begin position="6"/>
        <end position="348"/>
    </location>
</feature>
<dbReference type="OMA" id="FHSDERQ"/>
<evidence type="ECO:0000256" key="3">
    <source>
        <dbReference type="ARBA" id="ARBA00022827"/>
    </source>
</evidence>
<dbReference type="InterPro" id="IPR002938">
    <property type="entry name" value="FAD-bd"/>
</dbReference>
<dbReference type="PANTHER" id="PTHR43004">
    <property type="entry name" value="TRK SYSTEM POTASSIUM UPTAKE PROTEIN"/>
    <property type="match status" value="1"/>
</dbReference>
<gene>
    <name evidence="6" type="ORF">PISL3812_06188</name>
</gene>